<dbReference type="Proteomes" id="UP001256827">
    <property type="component" value="Chromosome"/>
</dbReference>
<evidence type="ECO:0000313" key="5">
    <source>
        <dbReference type="Proteomes" id="UP001256827"/>
    </source>
</evidence>
<dbReference type="InterPro" id="IPR000551">
    <property type="entry name" value="MerR-type_HTH_dom"/>
</dbReference>
<reference evidence="4 5" key="1">
    <citation type="submission" date="2023-09" db="EMBL/GenBank/DDBJ databases">
        <title>Complete Genome and Methylome dissection of Bacillus brevis NEB573 original source of BbsI restriction endonuclease.</title>
        <authorList>
            <person name="Fomenkov A."/>
            <person name="Roberts R.D."/>
        </authorList>
    </citation>
    <scope>NUCLEOTIDE SEQUENCE [LARGE SCALE GENOMIC DNA]</scope>
    <source>
        <strain evidence="4 5">NEB573</strain>
    </source>
</reference>
<keyword evidence="5" id="KW-1185">Reference proteome</keyword>
<dbReference type="RefSeq" id="WP_310770864.1">
    <property type="nucleotide sequence ID" value="NZ_CP134050.1"/>
</dbReference>
<proteinExistence type="predicted"/>
<evidence type="ECO:0000259" key="3">
    <source>
        <dbReference type="PROSITE" id="PS50937"/>
    </source>
</evidence>
<name>A0ABY9T878_BREBE</name>
<dbReference type="EMBL" id="CP134050">
    <property type="protein sequence ID" value="WNC16312.1"/>
    <property type="molecule type" value="Genomic_DNA"/>
</dbReference>
<gene>
    <name evidence="4" type="ORF">RGB73_08355</name>
</gene>
<dbReference type="PANTHER" id="PTHR30204:SF97">
    <property type="entry name" value="MERR FAMILY REGULATORY PROTEIN"/>
    <property type="match status" value="1"/>
</dbReference>
<evidence type="ECO:0000256" key="1">
    <source>
        <dbReference type="ARBA" id="ARBA00023125"/>
    </source>
</evidence>
<dbReference type="CDD" id="cd01107">
    <property type="entry name" value="HTH_BmrR"/>
    <property type="match status" value="1"/>
</dbReference>
<dbReference type="InterPro" id="IPR011256">
    <property type="entry name" value="Reg_factor_effector_dom_sf"/>
</dbReference>
<dbReference type="PANTHER" id="PTHR30204">
    <property type="entry name" value="REDOX-CYCLING DRUG-SENSING TRANSCRIPTIONAL ACTIVATOR SOXR"/>
    <property type="match status" value="1"/>
</dbReference>
<accession>A0ABY9T878</accession>
<dbReference type="PROSITE" id="PS50937">
    <property type="entry name" value="HTH_MERR_2"/>
    <property type="match status" value="1"/>
</dbReference>
<dbReference type="SMART" id="SM00422">
    <property type="entry name" value="HTH_MERR"/>
    <property type="match status" value="1"/>
</dbReference>
<protein>
    <submittedName>
        <fullName evidence="4">MerR family transcriptional regulator</fullName>
    </submittedName>
</protein>
<dbReference type="Pfam" id="PF13411">
    <property type="entry name" value="MerR_1"/>
    <property type="match status" value="1"/>
</dbReference>
<sequence length="284" mass="32131">MLRISDFSKLSGASVKALRYYDQLGLLKPAFVDSESGYRYYSEEQLLTVKRIAAFKEQGFTLEDIKTFLEDDVSLHVVKDQLASKKHELLEAISTAQRQLAEVNERLRRVENESKKGPRHSRVAIRRIPPQLVASIRDIVPRTRLCVLLEEVTQYVKAHGETADGSLMILWHDRSTLEEDHEERVELEVAIPLTRELPDSARVKVRLLPEVESAASLVHDCDPYASDCAAIHDALDWASSNGYAPVDSEPIRETYLTPDQDMYGRMRRSELIVPVQNISASSAS</sequence>
<dbReference type="InterPro" id="IPR047057">
    <property type="entry name" value="MerR_fam"/>
</dbReference>
<evidence type="ECO:0000256" key="2">
    <source>
        <dbReference type="SAM" id="Coils"/>
    </source>
</evidence>
<keyword evidence="1" id="KW-0238">DNA-binding</keyword>
<feature type="coiled-coil region" evidence="2">
    <location>
        <begin position="79"/>
        <end position="113"/>
    </location>
</feature>
<dbReference type="SUPFAM" id="SSF55136">
    <property type="entry name" value="Probable bacterial effector-binding domain"/>
    <property type="match status" value="1"/>
</dbReference>
<dbReference type="InterPro" id="IPR009061">
    <property type="entry name" value="DNA-bd_dom_put_sf"/>
</dbReference>
<dbReference type="Gene3D" id="3.20.80.10">
    <property type="entry name" value="Regulatory factor, effector binding domain"/>
    <property type="match status" value="1"/>
</dbReference>
<dbReference type="Gene3D" id="1.10.1660.10">
    <property type="match status" value="1"/>
</dbReference>
<feature type="domain" description="HTH merR-type" evidence="3">
    <location>
        <begin position="1"/>
        <end position="71"/>
    </location>
</feature>
<organism evidence="4 5">
    <name type="scientific">Brevibacillus brevis</name>
    <name type="common">Bacillus brevis</name>
    <dbReference type="NCBI Taxonomy" id="1393"/>
    <lineage>
        <taxon>Bacteria</taxon>
        <taxon>Bacillati</taxon>
        <taxon>Bacillota</taxon>
        <taxon>Bacilli</taxon>
        <taxon>Bacillales</taxon>
        <taxon>Paenibacillaceae</taxon>
        <taxon>Brevibacillus</taxon>
    </lineage>
</organism>
<evidence type="ECO:0000313" key="4">
    <source>
        <dbReference type="EMBL" id="WNC16312.1"/>
    </source>
</evidence>
<keyword evidence="2" id="KW-0175">Coiled coil</keyword>
<dbReference type="SUPFAM" id="SSF46955">
    <property type="entry name" value="Putative DNA-binding domain"/>
    <property type="match status" value="1"/>
</dbReference>